<feature type="region of interest" description="Disordered" evidence="1">
    <location>
        <begin position="43"/>
        <end position="65"/>
    </location>
</feature>
<protein>
    <submittedName>
        <fullName evidence="2">Uncharacterized protein</fullName>
    </submittedName>
</protein>
<dbReference type="Proteomes" id="UP000462212">
    <property type="component" value="Unassembled WGS sequence"/>
</dbReference>
<evidence type="ECO:0000313" key="3">
    <source>
        <dbReference type="Proteomes" id="UP000462212"/>
    </source>
</evidence>
<name>A0A8H8U9K6_9HELO</name>
<sequence>HDLLAKIPGNLSDEEAATLSYGTSTVSIVRTSLTNEAHLKETHSADLRWQQSNRKSGNPTCKGLQVSRGSNKFGAQFLVLIIPRSR</sequence>
<evidence type="ECO:0000313" key="2">
    <source>
        <dbReference type="EMBL" id="TVY36393.1"/>
    </source>
</evidence>
<comment type="caution">
    <text evidence="2">The sequence shown here is derived from an EMBL/GenBank/DDBJ whole genome shotgun (WGS) entry which is preliminary data.</text>
</comment>
<proteinExistence type="predicted"/>
<dbReference type="AlphaFoldDB" id="A0A8H8U9K6"/>
<feature type="compositionally biased region" description="Polar residues" evidence="1">
    <location>
        <begin position="49"/>
        <end position="59"/>
    </location>
</feature>
<keyword evidence="3" id="KW-1185">Reference proteome</keyword>
<evidence type="ECO:0000256" key="1">
    <source>
        <dbReference type="SAM" id="MobiDB-lite"/>
    </source>
</evidence>
<gene>
    <name evidence="2" type="ORF">LSUB1_G004760</name>
</gene>
<accession>A0A8H8U9K6</accession>
<dbReference type="EMBL" id="QGMJ01000434">
    <property type="protein sequence ID" value="TVY36393.1"/>
    <property type="molecule type" value="Genomic_DNA"/>
</dbReference>
<reference evidence="2 3" key="1">
    <citation type="submission" date="2018-05" db="EMBL/GenBank/DDBJ databases">
        <title>Genome sequencing and assembly of the regulated plant pathogen Lachnellula willkommii and related sister species for the development of diagnostic species identification markers.</title>
        <authorList>
            <person name="Giroux E."/>
            <person name="Bilodeau G."/>
        </authorList>
    </citation>
    <scope>NUCLEOTIDE SEQUENCE [LARGE SCALE GENOMIC DNA]</scope>
    <source>
        <strain evidence="2 3">CBS 197.66</strain>
    </source>
</reference>
<organism evidence="2 3">
    <name type="scientific">Lachnellula subtilissima</name>
    <dbReference type="NCBI Taxonomy" id="602034"/>
    <lineage>
        <taxon>Eukaryota</taxon>
        <taxon>Fungi</taxon>
        <taxon>Dikarya</taxon>
        <taxon>Ascomycota</taxon>
        <taxon>Pezizomycotina</taxon>
        <taxon>Leotiomycetes</taxon>
        <taxon>Helotiales</taxon>
        <taxon>Lachnaceae</taxon>
        <taxon>Lachnellula</taxon>
    </lineage>
</organism>
<feature type="non-terminal residue" evidence="2">
    <location>
        <position position="1"/>
    </location>
</feature>